<dbReference type="STRING" id="64791.A0A151WZP4"/>
<gene>
    <name evidence="1" type="ORF">ALC60_07489</name>
</gene>
<reference evidence="1 2" key="1">
    <citation type="submission" date="2015-09" db="EMBL/GenBank/DDBJ databases">
        <title>Trachymyrmex zeteki WGS genome.</title>
        <authorList>
            <person name="Nygaard S."/>
            <person name="Hu H."/>
            <person name="Boomsma J."/>
            <person name="Zhang G."/>
        </authorList>
    </citation>
    <scope>NUCLEOTIDE SEQUENCE [LARGE SCALE GENOMIC DNA]</scope>
    <source>
        <strain evidence="1">Tzet28-1</strain>
        <tissue evidence="1">Whole body</tissue>
    </source>
</reference>
<proteinExistence type="predicted"/>
<sequence>MNDYKLTLQPFVIVVLFEEKVAAAYVIINDEKYQFQDVTNAIAFCWKSFFVLDAAYPVSCEAIWIYIEEEIYVQYNIKKLWIYYFYSIYLKKMVYKISGMYISLPCLPLEFRSKLDSIFLLQIVHSIALIIGDNLGLNSILGFTTSFNSNFFCRFLKFVWNDVLDFHITENFVNFSNILNDYDQIKYVITGSIKYNVNTVIKLSADNLPKYGLITYIFRKKNNDRNINNFAFIVKILKCVEKDNHLQSYRLTDMKEYEFVRYESLLRRNFE</sequence>
<protein>
    <submittedName>
        <fullName evidence="1">Uncharacterized protein</fullName>
    </submittedName>
</protein>
<dbReference type="EMBL" id="KQ982631">
    <property type="protein sequence ID" value="KYQ53376.1"/>
    <property type="molecule type" value="Genomic_DNA"/>
</dbReference>
<keyword evidence="2" id="KW-1185">Reference proteome</keyword>
<dbReference type="Proteomes" id="UP000075809">
    <property type="component" value="Unassembled WGS sequence"/>
</dbReference>
<organism evidence="1 2">
    <name type="scientific">Mycetomoellerius zeteki</name>
    <dbReference type="NCBI Taxonomy" id="64791"/>
    <lineage>
        <taxon>Eukaryota</taxon>
        <taxon>Metazoa</taxon>
        <taxon>Ecdysozoa</taxon>
        <taxon>Arthropoda</taxon>
        <taxon>Hexapoda</taxon>
        <taxon>Insecta</taxon>
        <taxon>Pterygota</taxon>
        <taxon>Neoptera</taxon>
        <taxon>Endopterygota</taxon>
        <taxon>Hymenoptera</taxon>
        <taxon>Apocrita</taxon>
        <taxon>Aculeata</taxon>
        <taxon>Formicoidea</taxon>
        <taxon>Formicidae</taxon>
        <taxon>Myrmicinae</taxon>
        <taxon>Mycetomoellerius</taxon>
    </lineage>
</organism>
<evidence type="ECO:0000313" key="2">
    <source>
        <dbReference type="Proteomes" id="UP000075809"/>
    </source>
</evidence>
<dbReference type="AlphaFoldDB" id="A0A151WZP4"/>
<name>A0A151WZP4_9HYME</name>
<evidence type="ECO:0000313" key="1">
    <source>
        <dbReference type="EMBL" id="KYQ53376.1"/>
    </source>
</evidence>
<accession>A0A151WZP4</accession>